<sequence length="208" mass="23873">MNNETIETLAPIPLLDLEALPHDSHMIGEYSLPNYNKGRQPLKFIIYKRWLVIAALFEFSLVPHGEKLERDFVDHFQVEFPIQAARWFVEAIRRCFLPPGDPRAMKPGAMAILEKVNGEWLHLTRGFHSGGHNIPGYSFSNVSRLEHDEQPMMKQSLEIGDPEIFDRIDGKPVISPDKFAGFMERIAERYESGEFGPPVPVKIEDSMW</sequence>
<dbReference type="AlphaFoldDB" id="A0AB39UUP4"/>
<dbReference type="RefSeq" id="WP_369600737.1">
    <property type="nucleotide sequence ID" value="NZ_CP154858.1"/>
</dbReference>
<name>A0AB39UUP4_9GAMM</name>
<evidence type="ECO:0000313" key="1">
    <source>
        <dbReference type="EMBL" id="XDT71712.1"/>
    </source>
</evidence>
<protein>
    <submittedName>
        <fullName evidence="1">Uncharacterized protein</fullName>
    </submittedName>
</protein>
<gene>
    <name evidence="1" type="ORF">AAIA72_12980</name>
</gene>
<dbReference type="EMBL" id="CP154858">
    <property type="protein sequence ID" value="XDT71712.1"/>
    <property type="molecule type" value="Genomic_DNA"/>
</dbReference>
<dbReference type="KEGG" id="tcd:AAIA72_12980"/>
<proteinExistence type="predicted"/>
<organism evidence="1">
    <name type="scientific">Thermohahella caldifontis</name>
    <dbReference type="NCBI Taxonomy" id="3142973"/>
    <lineage>
        <taxon>Bacteria</taxon>
        <taxon>Pseudomonadati</taxon>
        <taxon>Pseudomonadota</taxon>
        <taxon>Gammaproteobacteria</taxon>
        <taxon>Oceanospirillales</taxon>
        <taxon>Hahellaceae</taxon>
        <taxon>Thermohahella</taxon>
    </lineage>
</organism>
<reference evidence="1" key="1">
    <citation type="submission" date="2024-05" db="EMBL/GenBank/DDBJ databases">
        <title>Genome sequencing of novel strain.</title>
        <authorList>
            <person name="Ganbat D."/>
            <person name="Ganbat S."/>
            <person name="Lee S.-J."/>
        </authorList>
    </citation>
    <scope>NUCLEOTIDE SEQUENCE</scope>
    <source>
        <strain evidence="1">SMD15-11</strain>
    </source>
</reference>
<accession>A0AB39UUP4</accession>